<evidence type="ECO:0000313" key="2">
    <source>
        <dbReference type="EMBL" id="KAL0637009.1"/>
    </source>
</evidence>
<feature type="compositionally biased region" description="Basic and acidic residues" evidence="1">
    <location>
        <begin position="90"/>
        <end position="104"/>
    </location>
</feature>
<evidence type="ECO:0000256" key="1">
    <source>
        <dbReference type="SAM" id="MobiDB-lite"/>
    </source>
</evidence>
<comment type="caution">
    <text evidence="2">The sequence shown here is derived from an EMBL/GenBank/DDBJ whole genome shotgun (WGS) entry which is preliminary data.</text>
</comment>
<feature type="compositionally biased region" description="Polar residues" evidence="1">
    <location>
        <begin position="272"/>
        <end position="281"/>
    </location>
</feature>
<proteinExistence type="predicted"/>
<dbReference type="EMBL" id="JBBBZM010000040">
    <property type="protein sequence ID" value="KAL0637009.1"/>
    <property type="molecule type" value="Genomic_DNA"/>
</dbReference>
<feature type="region of interest" description="Disordered" evidence="1">
    <location>
        <begin position="43"/>
        <end position="163"/>
    </location>
</feature>
<name>A0ABR3GM69_9PEZI</name>
<feature type="region of interest" description="Disordered" evidence="1">
    <location>
        <begin position="234"/>
        <end position="294"/>
    </location>
</feature>
<sequence>MTGRRLVDLITLVNVSSSIARGHFLIRSQQLNVYATSSSVLKSFRPRPPIGSSQTPQASARPDGASVAPLKEGIKQDHFYTPEASATVDPEPRSDLHVTQKKADQYPPPDRTISPSNISKTEKSSLGSSAASKPTRSRPPPEEAKRLQYASESSIPEMTADPPGEDAVLGTGTDVFYLRQARVSSVLSNLPRKKIPRQTEGEQAPTSAGRINGDVFYETPGQIRDAERGVVPEKEDGELNSGLFRSRRSKTILSQSTTQSEELKPKAAATPKDTTGLNGSKDQAKFHETPSAEISSELPRNVGERTKTIVEQASSSEMCALSLLLLHSLYY</sequence>
<keyword evidence="3" id="KW-1185">Reference proteome</keyword>
<reference evidence="2 3" key="1">
    <citation type="submission" date="2024-02" db="EMBL/GenBank/DDBJ databases">
        <title>Discinaceae phylogenomics.</title>
        <authorList>
            <person name="Dirks A.C."/>
            <person name="James T.Y."/>
        </authorList>
    </citation>
    <scope>NUCLEOTIDE SEQUENCE [LARGE SCALE GENOMIC DNA]</scope>
    <source>
        <strain evidence="2 3">ACD0624</strain>
    </source>
</reference>
<organism evidence="2 3">
    <name type="scientific">Discina gigas</name>
    <dbReference type="NCBI Taxonomy" id="1032678"/>
    <lineage>
        <taxon>Eukaryota</taxon>
        <taxon>Fungi</taxon>
        <taxon>Dikarya</taxon>
        <taxon>Ascomycota</taxon>
        <taxon>Pezizomycotina</taxon>
        <taxon>Pezizomycetes</taxon>
        <taxon>Pezizales</taxon>
        <taxon>Discinaceae</taxon>
        <taxon>Discina</taxon>
    </lineage>
</organism>
<feature type="compositionally biased region" description="Polar residues" evidence="1">
    <location>
        <begin position="251"/>
        <end position="260"/>
    </location>
</feature>
<protein>
    <submittedName>
        <fullName evidence="2">Uncharacterized protein</fullName>
    </submittedName>
</protein>
<gene>
    <name evidence="2" type="ORF">Q9L58_003991</name>
</gene>
<accession>A0ABR3GM69</accession>
<evidence type="ECO:0000313" key="3">
    <source>
        <dbReference type="Proteomes" id="UP001447188"/>
    </source>
</evidence>
<dbReference type="Proteomes" id="UP001447188">
    <property type="component" value="Unassembled WGS sequence"/>
</dbReference>
<feature type="compositionally biased region" description="Polar residues" evidence="1">
    <location>
        <begin position="113"/>
        <end position="134"/>
    </location>
</feature>